<dbReference type="GO" id="GO:0000785">
    <property type="term" value="C:chromatin"/>
    <property type="evidence" value="ECO:0007669"/>
    <property type="project" value="UniProtKB-ARBA"/>
</dbReference>
<keyword evidence="7 10" id="KW-0539">Nucleus</keyword>
<proteinExistence type="predicted"/>
<evidence type="ECO:0000256" key="7">
    <source>
        <dbReference type="ARBA" id="ARBA00023242"/>
    </source>
</evidence>
<evidence type="ECO:0000259" key="13">
    <source>
        <dbReference type="PROSITE" id="PS50071"/>
    </source>
</evidence>
<dbReference type="GO" id="GO:0000978">
    <property type="term" value="F:RNA polymerase II cis-regulatory region sequence-specific DNA binding"/>
    <property type="evidence" value="ECO:0007669"/>
    <property type="project" value="TreeGrafter"/>
</dbReference>
<evidence type="ECO:0000256" key="2">
    <source>
        <dbReference type="ARBA" id="ARBA00022491"/>
    </source>
</evidence>
<evidence type="ECO:0000256" key="11">
    <source>
        <dbReference type="RuleBase" id="RU000682"/>
    </source>
</evidence>
<dbReference type="PROSITE" id="PS00027">
    <property type="entry name" value="HOMEOBOX_1"/>
    <property type="match status" value="1"/>
</dbReference>
<dbReference type="Proteomes" id="UP001162087">
    <property type="component" value="Chromosome 13"/>
</dbReference>
<dbReference type="RefSeq" id="XP_056084145.1">
    <property type="nucleotide sequence ID" value="XM_056230202.1"/>
</dbReference>
<dbReference type="GO" id="GO:0000981">
    <property type="term" value="F:DNA-binding transcription factor activity, RNA polymerase II-specific"/>
    <property type="evidence" value="ECO:0007669"/>
    <property type="project" value="InterPro"/>
</dbReference>
<reference evidence="14" key="1">
    <citation type="submission" date="2022-10" db="EMBL/GenBank/DDBJ databases">
        <authorList>
            <person name="Byrne P K."/>
        </authorList>
    </citation>
    <scope>NUCLEOTIDE SEQUENCE</scope>
    <source>
        <strain evidence="14">IFO1802</strain>
    </source>
</reference>
<dbReference type="GeneID" id="80926136"/>
<feature type="region of interest" description="Disordered" evidence="12">
    <location>
        <begin position="234"/>
        <end position="311"/>
    </location>
</feature>
<dbReference type="SMART" id="SM00389">
    <property type="entry name" value="HOX"/>
    <property type="match status" value="1"/>
</dbReference>
<organism evidence="14 15">
    <name type="scientific">Saccharomyces kudriavzevii (strain ATCC MYA-4449 / AS 2.2408 / CBS 8840 / NBRC 1802 / NCYC 2889)</name>
    <name type="common">Yeast</name>
    <dbReference type="NCBI Taxonomy" id="226230"/>
    <lineage>
        <taxon>Eukaryota</taxon>
        <taxon>Fungi</taxon>
        <taxon>Dikarya</taxon>
        <taxon>Ascomycota</taxon>
        <taxon>Saccharomycotina</taxon>
        <taxon>Saccharomycetes</taxon>
        <taxon>Saccharomycetales</taxon>
        <taxon>Saccharomycetaceae</taxon>
        <taxon>Saccharomyces</taxon>
    </lineage>
</organism>
<dbReference type="CDD" id="cd00086">
    <property type="entry name" value="homeodomain"/>
    <property type="match status" value="1"/>
</dbReference>
<comment type="subcellular location">
    <subcellularLocation>
        <location evidence="1 10 11">Nucleus</location>
    </subcellularLocation>
</comment>
<dbReference type="Gene3D" id="1.10.10.60">
    <property type="entry name" value="Homeodomain-like"/>
    <property type="match status" value="1"/>
</dbReference>
<evidence type="ECO:0000256" key="4">
    <source>
        <dbReference type="ARBA" id="ARBA00023125"/>
    </source>
</evidence>
<keyword evidence="4 10" id="KW-0238">DNA-binding</keyword>
<evidence type="ECO:0000256" key="1">
    <source>
        <dbReference type="ARBA" id="ARBA00004123"/>
    </source>
</evidence>
<dbReference type="InterPro" id="IPR017970">
    <property type="entry name" value="Homeobox_CS"/>
</dbReference>
<evidence type="ECO:0000256" key="10">
    <source>
        <dbReference type="PROSITE-ProRule" id="PRU00108"/>
    </source>
</evidence>
<gene>
    <name evidence="14" type="primary">SKDI13G1090</name>
    <name evidence="14" type="ORF">SKDI_13G1090</name>
</gene>
<keyword evidence="2" id="KW-0678">Repressor</keyword>
<evidence type="ECO:0000256" key="8">
    <source>
        <dbReference type="ARBA" id="ARBA00023306"/>
    </source>
</evidence>
<evidence type="ECO:0000256" key="5">
    <source>
        <dbReference type="ARBA" id="ARBA00023155"/>
    </source>
</evidence>
<protein>
    <recommendedName>
        <fullName evidence="13">Homeobox domain-containing protein</fullName>
    </recommendedName>
</protein>
<evidence type="ECO:0000313" key="15">
    <source>
        <dbReference type="Proteomes" id="UP001162087"/>
    </source>
</evidence>
<feature type="region of interest" description="Disordered" evidence="12">
    <location>
        <begin position="339"/>
        <end position="386"/>
    </location>
</feature>
<feature type="domain" description="Homeobox" evidence="13">
    <location>
        <begin position="174"/>
        <end position="234"/>
    </location>
</feature>
<dbReference type="AlphaFoldDB" id="A0AA35J3R6"/>
<keyword evidence="3" id="KW-0805">Transcription regulation</keyword>
<dbReference type="PROSITE" id="PS50071">
    <property type="entry name" value="HOMEOBOX_2"/>
    <property type="match status" value="1"/>
</dbReference>
<dbReference type="PANTHER" id="PTHR24324:SF9">
    <property type="entry name" value="HOMEOBOX DOMAIN-CONTAINING PROTEIN"/>
    <property type="match status" value="1"/>
</dbReference>
<dbReference type="GO" id="GO:0000082">
    <property type="term" value="P:G1/S transition of mitotic cell cycle"/>
    <property type="evidence" value="ECO:0007669"/>
    <property type="project" value="UniProtKB-ARBA"/>
</dbReference>
<dbReference type="GO" id="GO:0005634">
    <property type="term" value="C:nucleus"/>
    <property type="evidence" value="ECO:0007669"/>
    <property type="project" value="UniProtKB-SubCell"/>
</dbReference>
<sequence>MTQETKMLPSLSTLLSGTEISSSPVSPSFVNPRTNFHLDDRGTIKLPPLNISISRPRSVESALRHTVTSQNKDSSACSDDLLKHTQSDSALSSHLTSSQETVDESHEILSLTPLNNDRRDYSISSKKKDILTPLSAARSIIIPTASKEKRRAFAFITHSQETFPKKEPKIDNAPLARRKRRRTSSQELSILQGEFEKCPAPSKEKRTELADSCHMTEKAIQIWFQNKRQAVKRQRVATSKSTTITQTVSPPSPPLDVHATPLASRAKTEILRDESSPCSSSSSPSPLENTPLRPHHSLNRRSSTPNTKRSQALTFHLNPQKMTLTPVKTSPNSRVNKLINSIDHSPSKTKRSVSNSSSSPKRKRKFGFKIVDQQPLKDLDPNAFRG</sequence>
<keyword evidence="8" id="KW-0131">Cell cycle</keyword>
<evidence type="ECO:0000256" key="12">
    <source>
        <dbReference type="SAM" id="MobiDB-lite"/>
    </source>
</evidence>
<feature type="DNA-binding region" description="Homeobox" evidence="10">
    <location>
        <begin position="176"/>
        <end position="235"/>
    </location>
</feature>
<keyword evidence="15" id="KW-1185">Reference proteome</keyword>
<dbReference type="FunFam" id="1.10.10.60:FF:000286">
    <property type="entry name" value="Homeobox transcription factor"/>
    <property type="match status" value="1"/>
</dbReference>
<feature type="compositionally biased region" description="Basic and acidic residues" evidence="12">
    <location>
        <begin position="266"/>
        <end position="275"/>
    </location>
</feature>
<dbReference type="GO" id="GO:0000122">
    <property type="term" value="P:negative regulation of transcription by RNA polymerase II"/>
    <property type="evidence" value="ECO:0007669"/>
    <property type="project" value="UniProtKB-ARBA"/>
</dbReference>
<feature type="compositionally biased region" description="Low complexity" evidence="12">
    <location>
        <begin position="87"/>
        <end position="98"/>
    </location>
</feature>
<accession>A0AA35J3R6</accession>
<comment type="subunit">
    <text evidence="9">Interacts with MCM1.</text>
</comment>
<keyword evidence="5 10" id="KW-0371">Homeobox</keyword>
<dbReference type="InterPro" id="IPR051000">
    <property type="entry name" value="Homeobox_DNA-bind_prot"/>
</dbReference>
<evidence type="ECO:0000256" key="3">
    <source>
        <dbReference type="ARBA" id="ARBA00023015"/>
    </source>
</evidence>
<feature type="compositionally biased region" description="Low complexity" evidence="12">
    <location>
        <begin position="276"/>
        <end position="286"/>
    </location>
</feature>
<dbReference type="EMBL" id="OX365908">
    <property type="protein sequence ID" value="CAI4047795.1"/>
    <property type="molecule type" value="Genomic_DNA"/>
</dbReference>
<evidence type="ECO:0000313" key="14">
    <source>
        <dbReference type="EMBL" id="CAI4047795.1"/>
    </source>
</evidence>
<dbReference type="PANTHER" id="PTHR24324">
    <property type="entry name" value="HOMEOBOX PROTEIN HHEX"/>
    <property type="match status" value="1"/>
</dbReference>
<dbReference type="SUPFAM" id="SSF46689">
    <property type="entry name" value="Homeodomain-like"/>
    <property type="match status" value="1"/>
</dbReference>
<dbReference type="Pfam" id="PF00046">
    <property type="entry name" value="Homeodomain"/>
    <property type="match status" value="1"/>
</dbReference>
<keyword evidence="6" id="KW-0804">Transcription</keyword>
<evidence type="ECO:0000256" key="6">
    <source>
        <dbReference type="ARBA" id="ARBA00023163"/>
    </source>
</evidence>
<feature type="compositionally biased region" description="Polar residues" evidence="12">
    <location>
        <begin position="300"/>
        <end position="311"/>
    </location>
</feature>
<name>A0AA35J3R6_SACK1</name>
<feature type="compositionally biased region" description="Polar residues" evidence="12">
    <location>
        <begin position="236"/>
        <end position="249"/>
    </location>
</feature>
<dbReference type="InterPro" id="IPR001356">
    <property type="entry name" value="HD"/>
</dbReference>
<dbReference type="GO" id="GO:0030154">
    <property type="term" value="P:cell differentiation"/>
    <property type="evidence" value="ECO:0007669"/>
    <property type="project" value="TreeGrafter"/>
</dbReference>
<feature type="region of interest" description="Disordered" evidence="12">
    <location>
        <begin position="87"/>
        <end position="110"/>
    </location>
</feature>
<evidence type="ECO:0000256" key="9">
    <source>
        <dbReference type="ARBA" id="ARBA00065092"/>
    </source>
</evidence>
<dbReference type="InterPro" id="IPR009057">
    <property type="entry name" value="Homeodomain-like_sf"/>
</dbReference>